<dbReference type="Proteomes" id="UP000284842">
    <property type="component" value="Unassembled WGS sequence"/>
</dbReference>
<reference evidence="1 2" key="1">
    <citation type="journal article" date="2018" name="Evol. Lett.">
        <title>Horizontal gene cluster transfer increased hallucinogenic mushroom diversity.</title>
        <authorList>
            <person name="Reynolds H.T."/>
            <person name="Vijayakumar V."/>
            <person name="Gluck-Thaler E."/>
            <person name="Korotkin H.B."/>
            <person name="Matheny P.B."/>
            <person name="Slot J.C."/>
        </authorList>
    </citation>
    <scope>NUCLEOTIDE SEQUENCE [LARGE SCALE GENOMIC DNA]</scope>
    <source>
        <strain evidence="1 2">2629</strain>
    </source>
</reference>
<sequence>MVVVDWKLANGHSETLPRYLFPQRYGSLFEDLILLPNRQLLCKCTGRWDILSWNDMTPTADPDNSSALILANADLSPSTLINPPKLGKLWPPFIWNGVASFVVNMPYSNGIHCFSFRLPNPANSSTSSNITTTYIPEVTSADCYFHFTPHRAILRVADSKLLTGTYNPDFMKTGYTHMNWFQWDGILPSIPIYHMLLDEISCRCILIGHLDQHYLVDFN</sequence>
<comment type="caution">
    <text evidence="1">The sequence shown here is derived from an EMBL/GenBank/DDBJ whole genome shotgun (WGS) entry which is preliminary data.</text>
</comment>
<gene>
    <name evidence="1" type="ORF">CVT24_008675</name>
</gene>
<dbReference type="EMBL" id="NHTK01005518">
    <property type="protein sequence ID" value="PPQ76909.1"/>
    <property type="molecule type" value="Genomic_DNA"/>
</dbReference>
<proteinExistence type="predicted"/>
<name>A0A409WEH9_9AGAR</name>
<dbReference type="InParanoid" id="A0A409WEH9"/>
<keyword evidence="2" id="KW-1185">Reference proteome</keyword>
<organism evidence="1 2">
    <name type="scientific">Panaeolus cyanescens</name>
    <dbReference type="NCBI Taxonomy" id="181874"/>
    <lineage>
        <taxon>Eukaryota</taxon>
        <taxon>Fungi</taxon>
        <taxon>Dikarya</taxon>
        <taxon>Basidiomycota</taxon>
        <taxon>Agaricomycotina</taxon>
        <taxon>Agaricomycetes</taxon>
        <taxon>Agaricomycetidae</taxon>
        <taxon>Agaricales</taxon>
        <taxon>Agaricineae</taxon>
        <taxon>Galeropsidaceae</taxon>
        <taxon>Panaeolus</taxon>
    </lineage>
</organism>
<protein>
    <submittedName>
        <fullName evidence="1">Uncharacterized protein</fullName>
    </submittedName>
</protein>
<evidence type="ECO:0000313" key="2">
    <source>
        <dbReference type="Proteomes" id="UP000284842"/>
    </source>
</evidence>
<evidence type="ECO:0000313" key="1">
    <source>
        <dbReference type="EMBL" id="PPQ76909.1"/>
    </source>
</evidence>
<dbReference type="AlphaFoldDB" id="A0A409WEH9"/>
<accession>A0A409WEH9</accession>